<feature type="signal peptide" evidence="1">
    <location>
        <begin position="1"/>
        <end position="17"/>
    </location>
</feature>
<keyword evidence="1" id="KW-0732">Signal</keyword>
<feature type="chain" id="PRO_5015094773" evidence="1">
    <location>
        <begin position="18"/>
        <end position="74"/>
    </location>
</feature>
<evidence type="ECO:0000313" key="4">
    <source>
        <dbReference type="Proteomes" id="UP000006039"/>
    </source>
</evidence>
<dbReference type="RefSeq" id="XP_009223210.1">
    <property type="nucleotide sequence ID" value="XM_009224946.1"/>
</dbReference>
<accession>J3P0S7</accession>
<protein>
    <submittedName>
        <fullName evidence="2 3">Uncharacterized protein</fullName>
    </submittedName>
</protein>
<reference evidence="2" key="3">
    <citation type="submission" date="2010-09" db="EMBL/GenBank/DDBJ databases">
        <title>Annotation of Gaeumannomyces graminis var. tritici R3-111a-1.</title>
        <authorList>
            <consortium name="The Broad Institute Genome Sequencing Platform"/>
            <person name="Ma L.-J."/>
            <person name="Dead R."/>
            <person name="Young S.K."/>
            <person name="Zeng Q."/>
            <person name="Gargeya S."/>
            <person name="Fitzgerald M."/>
            <person name="Haas B."/>
            <person name="Abouelleil A."/>
            <person name="Alvarado L."/>
            <person name="Arachchi H.M."/>
            <person name="Berlin A."/>
            <person name="Brown A."/>
            <person name="Chapman S.B."/>
            <person name="Chen Z."/>
            <person name="Dunbar C."/>
            <person name="Freedman E."/>
            <person name="Gearin G."/>
            <person name="Gellesch M."/>
            <person name="Goldberg J."/>
            <person name="Griggs A."/>
            <person name="Gujja S."/>
            <person name="Heiman D."/>
            <person name="Howarth C."/>
            <person name="Larson L."/>
            <person name="Lui A."/>
            <person name="MacDonald P.J.P."/>
            <person name="Mehta T."/>
            <person name="Montmayeur A."/>
            <person name="Murphy C."/>
            <person name="Neiman D."/>
            <person name="Pearson M."/>
            <person name="Priest M."/>
            <person name="Roberts A."/>
            <person name="Saif S."/>
            <person name="Shea T."/>
            <person name="Shenoy N."/>
            <person name="Sisk P."/>
            <person name="Stolte C."/>
            <person name="Sykes S."/>
            <person name="Yandava C."/>
            <person name="Wortman J."/>
            <person name="Nusbaum C."/>
            <person name="Birren B."/>
        </authorList>
    </citation>
    <scope>NUCLEOTIDE SEQUENCE</scope>
    <source>
        <strain evidence="2">R3-111a-1</strain>
    </source>
</reference>
<reference evidence="4" key="1">
    <citation type="submission" date="2010-07" db="EMBL/GenBank/DDBJ databases">
        <title>The genome sequence of Gaeumannomyces graminis var. tritici strain R3-111a-1.</title>
        <authorList>
            <consortium name="The Broad Institute Genome Sequencing Platform"/>
            <person name="Ma L.-J."/>
            <person name="Dead R."/>
            <person name="Young S."/>
            <person name="Zeng Q."/>
            <person name="Koehrsen M."/>
            <person name="Alvarado L."/>
            <person name="Berlin A."/>
            <person name="Chapman S.B."/>
            <person name="Chen Z."/>
            <person name="Freedman E."/>
            <person name="Gellesch M."/>
            <person name="Goldberg J."/>
            <person name="Griggs A."/>
            <person name="Gujja S."/>
            <person name="Heilman E.R."/>
            <person name="Heiman D."/>
            <person name="Hepburn T."/>
            <person name="Howarth C."/>
            <person name="Jen D."/>
            <person name="Larson L."/>
            <person name="Mehta T."/>
            <person name="Neiman D."/>
            <person name="Pearson M."/>
            <person name="Roberts A."/>
            <person name="Saif S."/>
            <person name="Shea T."/>
            <person name="Shenoy N."/>
            <person name="Sisk P."/>
            <person name="Stolte C."/>
            <person name="Sykes S."/>
            <person name="Walk T."/>
            <person name="White J."/>
            <person name="Yandava C."/>
            <person name="Haas B."/>
            <person name="Nusbaum C."/>
            <person name="Birren B."/>
        </authorList>
    </citation>
    <scope>NUCLEOTIDE SEQUENCE [LARGE SCALE GENOMIC DNA]</scope>
    <source>
        <strain evidence="4">R3-111a-1</strain>
    </source>
</reference>
<proteinExistence type="predicted"/>
<dbReference type="EMBL" id="GL385397">
    <property type="protein sequence ID" value="EJT77210.1"/>
    <property type="molecule type" value="Genomic_DNA"/>
</dbReference>
<reference evidence="2" key="2">
    <citation type="submission" date="2010-07" db="EMBL/GenBank/DDBJ databases">
        <authorList>
            <consortium name="The Broad Institute Genome Sequencing Platform"/>
            <consortium name="Broad Institute Genome Sequencing Center for Infectious Disease"/>
            <person name="Ma L.-J."/>
            <person name="Dead R."/>
            <person name="Young S."/>
            <person name="Zeng Q."/>
            <person name="Koehrsen M."/>
            <person name="Alvarado L."/>
            <person name="Berlin A."/>
            <person name="Chapman S.B."/>
            <person name="Chen Z."/>
            <person name="Freedman E."/>
            <person name="Gellesch M."/>
            <person name="Goldberg J."/>
            <person name="Griggs A."/>
            <person name="Gujja S."/>
            <person name="Heilman E.R."/>
            <person name="Heiman D."/>
            <person name="Hepburn T."/>
            <person name="Howarth C."/>
            <person name="Jen D."/>
            <person name="Larson L."/>
            <person name="Mehta T."/>
            <person name="Neiman D."/>
            <person name="Pearson M."/>
            <person name="Roberts A."/>
            <person name="Saif S."/>
            <person name="Shea T."/>
            <person name="Shenoy N."/>
            <person name="Sisk P."/>
            <person name="Stolte C."/>
            <person name="Sykes S."/>
            <person name="Walk T."/>
            <person name="White J."/>
            <person name="Yandava C."/>
            <person name="Haas B."/>
            <person name="Nusbaum C."/>
            <person name="Birren B."/>
        </authorList>
    </citation>
    <scope>NUCLEOTIDE SEQUENCE</scope>
    <source>
        <strain evidence="2">R3-111a-1</strain>
    </source>
</reference>
<reference evidence="3" key="5">
    <citation type="submission" date="2018-04" db="UniProtKB">
        <authorList>
            <consortium name="EnsemblFungi"/>
        </authorList>
    </citation>
    <scope>IDENTIFICATION</scope>
    <source>
        <strain evidence="3">R3-111a-1</strain>
    </source>
</reference>
<dbReference type="AlphaFoldDB" id="J3P0S7"/>
<evidence type="ECO:0000313" key="2">
    <source>
        <dbReference type="EMBL" id="EJT77210.1"/>
    </source>
</evidence>
<dbReference type="HOGENOM" id="CLU_196202_0_0_1"/>
<name>J3P0S7_GAET3</name>
<evidence type="ECO:0000256" key="1">
    <source>
        <dbReference type="SAM" id="SignalP"/>
    </source>
</evidence>
<keyword evidence="4" id="KW-1185">Reference proteome</keyword>
<dbReference type="GeneID" id="20347580"/>
<dbReference type="Proteomes" id="UP000006039">
    <property type="component" value="Unassembled WGS sequence"/>
</dbReference>
<dbReference type="VEuPathDB" id="FungiDB:GGTG_07122"/>
<reference evidence="3" key="4">
    <citation type="journal article" date="2015" name="G3 (Bethesda)">
        <title>Genome sequences of three phytopathogenic species of the Magnaporthaceae family of fungi.</title>
        <authorList>
            <person name="Okagaki L.H."/>
            <person name="Nunes C.C."/>
            <person name="Sailsbery J."/>
            <person name="Clay B."/>
            <person name="Brown D."/>
            <person name="John T."/>
            <person name="Oh Y."/>
            <person name="Young N."/>
            <person name="Fitzgerald M."/>
            <person name="Haas B.J."/>
            <person name="Zeng Q."/>
            <person name="Young S."/>
            <person name="Adiconis X."/>
            <person name="Fan L."/>
            <person name="Levin J.Z."/>
            <person name="Mitchell T.K."/>
            <person name="Okubara P.A."/>
            <person name="Farman M.L."/>
            <person name="Kohn L.M."/>
            <person name="Birren B."/>
            <person name="Ma L.-J."/>
            <person name="Dean R.A."/>
        </authorList>
    </citation>
    <scope>NUCLEOTIDE SEQUENCE</scope>
    <source>
        <strain evidence="3">R3-111a-1</strain>
    </source>
</reference>
<dbReference type="EnsemblFungi" id="EJT77210">
    <property type="protein sequence ID" value="EJT77210"/>
    <property type="gene ID" value="GGTG_07122"/>
</dbReference>
<gene>
    <name evidence="3" type="primary">20347580</name>
    <name evidence="2" type="ORF">GGTG_07122</name>
</gene>
<organism evidence="2">
    <name type="scientific">Gaeumannomyces tritici (strain R3-111a-1)</name>
    <name type="common">Wheat and barley take-all root rot fungus</name>
    <name type="synonym">Gaeumannomyces graminis var. tritici</name>
    <dbReference type="NCBI Taxonomy" id="644352"/>
    <lineage>
        <taxon>Eukaryota</taxon>
        <taxon>Fungi</taxon>
        <taxon>Dikarya</taxon>
        <taxon>Ascomycota</taxon>
        <taxon>Pezizomycotina</taxon>
        <taxon>Sordariomycetes</taxon>
        <taxon>Sordariomycetidae</taxon>
        <taxon>Magnaporthales</taxon>
        <taxon>Magnaporthaceae</taxon>
        <taxon>Gaeumannomyces</taxon>
    </lineage>
</organism>
<evidence type="ECO:0000313" key="3">
    <source>
        <dbReference type="EnsemblFungi" id="EJT77210"/>
    </source>
</evidence>
<sequence>MYLKTLLVAAIAGLAIASPMPQRGRKTQAERVETNRQLGLTCNDSGLGDGRVICIDAQGSSCVINKAGGGTCQF</sequence>